<feature type="region of interest" description="Disordered" evidence="4">
    <location>
        <begin position="1"/>
        <end position="24"/>
    </location>
</feature>
<dbReference type="PANTHER" id="PTHR10412">
    <property type="entry name" value="MANNOSYL-OLIGOSACCHARIDE GLUCOSIDASE"/>
    <property type="match status" value="1"/>
</dbReference>
<evidence type="ECO:0000313" key="6">
    <source>
        <dbReference type="Ensembl" id="ENSPMRP00000025348.1"/>
    </source>
</evidence>
<evidence type="ECO:0000256" key="3">
    <source>
        <dbReference type="RuleBase" id="RU368089"/>
    </source>
</evidence>
<proteinExistence type="inferred from homology"/>
<organism evidence="6 7">
    <name type="scientific">Podarcis muralis</name>
    <name type="common">Wall lizard</name>
    <name type="synonym">Lacerta muralis</name>
    <dbReference type="NCBI Taxonomy" id="64176"/>
    <lineage>
        <taxon>Eukaryota</taxon>
        <taxon>Metazoa</taxon>
        <taxon>Chordata</taxon>
        <taxon>Craniata</taxon>
        <taxon>Vertebrata</taxon>
        <taxon>Euteleostomi</taxon>
        <taxon>Lepidosauria</taxon>
        <taxon>Squamata</taxon>
        <taxon>Bifurcata</taxon>
        <taxon>Unidentata</taxon>
        <taxon>Episquamata</taxon>
        <taxon>Laterata</taxon>
        <taxon>Lacertibaenia</taxon>
        <taxon>Lacertidae</taxon>
        <taxon>Podarcis</taxon>
    </lineage>
</organism>
<protein>
    <recommendedName>
        <fullName evidence="3">Mannosyl-oligosaccharide glucosidase</fullName>
        <ecNumber evidence="3">3.2.1.106</ecNumber>
    </recommendedName>
</protein>
<dbReference type="Gene3D" id="2.70.98.110">
    <property type="entry name" value="Glycosyl hydrolase family 63, N-terminal domain"/>
    <property type="match status" value="1"/>
</dbReference>
<evidence type="ECO:0000259" key="5">
    <source>
        <dbReference type="Pfam" id="PF16923"/>
    </source>
</evidence>
<keyword evidence="7" id="KW-1185">Reference proteome</keyword>
<dbReference type="Pfam" id="PF16923">
    <property type="entry name" value="Glyco_hydro_63N"/>
    <property type="match status" value="1"/>
</dbReference>
<evidence type="ECO:0000256" key="1">
    <source>
        <dbReference type="ARBA" id="ARBA00022801"/>
    </source>
</evidence>
<evidence type="ECO:0000256" key="2">
    <source>
        <dbReference type="ARBA" id="ARBA00023295"/>
    </source>
</evidence>
<dbReference type="GO" id="GO:0006487">
    <property type="term" value="P:protein N-linked glycosylation"/>
    <property type="evidence" value="ECO:0007669"/>
    <property type="project" value="UniProtKB-UniRule"/>
</dbReference>
<dbReference type="GeneTree" id="ENSGT00390000017452"/>
<keyword evidence="3" id="KW-1133">Transmembrane helix</keyword>
<dbReference type="Ensembl" id="ENSPMRT00000026908.1">
    <property type="protein sequence ID" value="ENSPMRP00000025348.1"/>
    <property type="gene ID" value="ENSPMRG00000016407.1"/>
</dbReference>
<dbReference type="InterPro" id="IPR038518">
    <property type="entry name" value="Glyco_hydro_63N_sf"/>
</dbReference>
<dbReference type="EC" id="3.2.1.106" evidence="3"/>
<keyword evidence="3" id="KW-0812">Transmembrane</keyword>
<accession>A0A670JK55</accession>
<comment type="similarity">
    <text evidence="3">Belongs to the glycosyl hydrolase 63 family.</text>
</comment>
<evidence type="ECO:0000313" key="7">
    <source>
        <dbReference type="Proteomes" id="UP000472272"/>
    </source>
</evidence>
<feature type="domain" description="Glycosyl hydrolase family 63 N-terminal" evidence="5">
    <location>
        <begin position="106"/>
        <end position="201"/>
    </location>
</feature>
<dbReference type="InterPro" id="IPR004888">
    <property type="entry name" value="Glycoside_hydrolase_63"/>
</dbReference>
<comment type="function">
    <text evidence="3">Cleaves the distal alpha 1,2-linked glucose residue from the Glc(3)Man(9)GlcNAc(2) oligosaccharide precursor.</text>
</comment>
<sequence length="224" mass="24064">MARERRRPGPEAGRRPAEKGPPRAAAAAIGARKGRGAAVGAPGQAVLSRSRLVAVLALGSLALGLAAVGYGVGARRWRAARVLSLHPAPRILDANSSGPQAEPGRFWGSYRPQVYFGMKARSPRSPVAGLMWMHQLEGDVRLRHTCEQSDGLPRYGWLLHDGVNFGVQEIQDVGLSLQTEFVKRPGGQHGGDWSWRVTVRPELPLLGPCSCQPSSSKARQSASR</sequence>
<keyword evidence="3" id="KW-0256">Endoplasmic reticulum</keyword>
<dbReference type="GO" id="GO:0005789">
    <property type="term" value="C:endoplasmic reticulum membrane"/>
    <property type="evidence" value="ECO:0007669"/>
    <property type="project" value="UniProtKB-SubCell"/>
</dbReference>
<dbReference type="Proteomes" id="UP000472272">
    <property type="component" value="Chromosome 9"/>
</dbReference>
<comment type="subcellular location">
    <subcellularLocation>
        <location evidence="3">Endoplasmic reticulum membrane</location>
        <topology evidence="3">Single-pass type II membrane protein</topology>
    </subcellularLocation>
</comment>
<dbReference type="GO" id="GO:0004573">
    <property type="term" value="F:Glc3Man9GlcNAc2 oligosaccharide glucosidase activity"/>
    <property type="evidence" value="ECO:0007669"/>
    <property type="project" value="UniProtKB-UniRule"/>
</dbReference>
<reference evidence="6 7" key="1">
    <citation type="journal article" date="2019" name="Proc. Natl. Acad. Sci. U.S.A.">
        <title>Regulatory changes in pterin and carotenoid genes underlie balanced color polymorphisms in the wall lizard.</title>
        <authorList>
            <person name="Andrade P."/>
            <person name="Pinho C."/>
            <person name="Perez I de Lanuza G."/>
            <person name="Afonso S."/>
            <person name="Brejcha J."/>
            <person name="Rubin C.J."/>
            <person name="Wallerman O."/>
            <person name="Pereira P."/>
            <person name="Sabatino S.J."/>
            <person name="Bellati A."/>
            <person name="Pellitteri-Rosa D."/>
            <person name="Bosakova Z."/>
            <person name="Bunikis I."/>
            <person name="Carretero M.A."/>
            <person name="Feiner N."/>
            <person name="Marsik P."/>
            <person name="Pauperio F."/>
            <person name="Salvi D."/>
            <person name="Soler L."/>
            <person name="While G.M."/>
            <person name="Uller T."/>
            <person name="Font E."/>
            <person name="Andersson L."/>
            <person name="Carneiro M."/>
        </authorList>
    </citation>
    <scope>NUCLEOTIDE SEQUENCE</scope>
</reference>
<dbReference type="PANTHER" id="PTHR10412:SF11">
    <property type="entry name" value="MANNOSYL-OLIGOSACCHARIDE GLUCOSIDASE"/>
    <property type="match status" value="1"/>
</dbReference>
<feature type="transmembrane region" description="Helical" evidence="3">
    <location>
        <begin position="52"/>
        <end position="72"/>
    </location>
</feature>
<dbReference type="AlphaFoldDB" id="A0A670JK55"/>
<name>A0A670JK55_PODMU</name>
<feature type="compositionally biased region" description="Basic and acidic residues" evidence="4">
    <location>
        <begin position="1"/>
        <end position="21"/>
    </location>
</feature>
<keyword evidence="3" id="KW-0472">Membrane</keyword>
<reference evidence="6" key="2">
    <citation type="submission" date="2025-08" db="UniProtKB">
        <authorList>
            <consortium name="Ensembl"/>
        </authorList>
    </citation>
    <scope>IDENTIFICATION</scope>
</reference>
<dbReference type="GO" id="GO:0009311">
    <property type="term" value="P:oligosaccharide metabolic process"/>
    <property type="evidence" value="ECO:0007669"/>
    <property type="project" value="UniProtKB-UniRule"/>
</dbReference>
<keyword evidence="2 3" id="KW-0326">Glycosidase</keyword>
<keyword evidence="1 3" id="KW-0378">Hydrolase</keyword>
<dbReference type="InterPro" id="IPR031631">
    <property type="entry name" value="Glyco_hydro_63N"/>
</dbReference>
<reference evidence="6" key="3">
    <citation type="submission" date="2025-09" db="UniProtKB">
        <authorList>
            <consortium name="Ensembl"/>
        </authorList>
    </citation>
    <scope>IDENTIFICATION</scope>
</reference>
<comment type="catalytic activity">
    <reaction evidence="3">
        <text>N(4)-(alpha-D-Glc-(1-&gt;2)-alpha-D-Glc-(1-&gt;3)-alpha-D-Glc-(1-&gt;3)-alpha-D-Man-(1-&gt;2)-alpha-D-Man-(1-&gt;2)-alpha-D-Man-(1-&gt;3)-[alpha-D-Man-(1-&gt;2)-alpha-D-Man-(1-&gt;3)-[alpha-D-Man-(1-&gt;2)-alpha-D-Man-(1-&gt;6)]-alpha-D-Man-(1-&gt;6)]-beta-D-Man-(1-&gt;4)-beta-D-GlcNAc-(1-&gt;4)-beta-D-GlcNAc)-L-asparaginyl-[protein] + H2O = N(4)-(alpha-D-Glc-(1-&gt;3)-alpha-D-Glc-(1-&gt;3)-alpha-D-Man-(1-&gt;2)-alpha-D-Man-(1-&gt;2)-alpha-D-Man-(1-&gt;3)-[alpha-D-Man-(1-&gt;2)-alpha-D-Man-(1-&gt;3)-[alpha-D-Man-(1-&gt;2)-alpha-D-Man-(1-&gt;6)]-alpha-D-Man-(1-&gt;6)]-beta-D-Man-(1-&gt;4)-beta-D-GlcNAc-(1-&gt;4)-beta-D-GlcNAc)-L-asparaginyl-[protein] + beta-D-glucose</text>
        <dbReference type="Rhea" id="RHEA:55988"/>
        <dbReference type="Rhea" id="RHEA-COMP:12806"/>
        <dbReference type="Rhea" id="RHEA-COMP:14355"/>
        <dbReference type="ChEBI" id="CHEBI:15377"/>
        <dbReference type="ChEBI" id="CHEBI:15903"/>
        <dbReference type="ChEBI" id="CHEBI:59082"/>
        <dbReference type="ChEBI" id="CHEBI:132537"/>
        <dbReference type="EC" id="3.2.1.106"/>
    </reaction>
</comment>
<evidence type="ECO:0000256" key="4">
    <source>
        <dbReference type="SAM" id="MobiDB-lite"/>
    </source>
</evidence>